<dbReference type="InterPro" id="IPR013650">
    <property type="entry name" value="ATP-grasp_succ-CoA_synth-type"/>
</dbReference>
<keyword evidence="3 7" id="KW-0436">Ligase</keyword>
<feature type="binding site" evidence="7">
    <location>
        <position position="107"/>
    </location>
    <ligand>
        <name>ATP</name>
        <dbReference type="ChEBI" id="CHEBI:30616"/>
    </ligand>
</feature>
<comment type="similarity">
    <text evidence="1 7">Belongs to the succinate/malate CoA ligase beta subunit family.</text>
</comment>
<dbReference type="InterPro" id="IPR016102">
    <property type="entry name" value="Succinyl-CoA_synth-like"/>
</dbReference>
<dbReference type="PANTHER" id="PTHR11815">
    <property type="entry name" value="SUCCINYL-COA SYNTHETASE BETA CHAIN"/>
    <property type="match status" value="1"/>
</dbReference>
<dbReference type="GO" id="GO:0005829">
    <property type="term" value="C:cytosol"/>
    <property type="evidence" value="ECO:0007669"/>
    <property type="project" value="TreeGrafter"/>
</dbReference>
<dbReference type="GO" id="GO:0006099">
    <property type="term" value="P:tricarboxylic acid cycle"/>
    <property type="evidence" value="ECO:0007669"/>
    <property type="project" value="UniProtKB-UniRule"/>
</dbReference>
<dbReference type="InterPro" id="IPR013815">
    <property type="entry name" value="ATP_grasp_subdomain_1"/>
</dbReference>
<dbReference type="PIRSF" id="PIRSF001554">
    <property type="entry name" value="SucCS_beta"/>
    <property type="match status" value="1"/>
</dbReference>
<feature type="binding site" evidence="7">
    <location>
        <begin position="53"/>
        <end position="55"/>
    </location>
    <ligand>
        <name>ATP</name>
        <dbReference type="ChEBI" id="CHEBI:30616"/>
    </ligand>
</feature>
<evidence type="ECO:0000256" key="5">
    <source>
        <dbReference type="ARBA" id="ARBA00022741"/>
    </source>
</evidence>
<dbReference type="Gene3D" id="3.30.470.20">
    <property type="entry name" value="ATP-grasp fold, B domain"/>
    <property type="match status" value="1"/>
</dbReference>
<dbReference type="FunFam" id="3.30.1490.20:FF:000002">
    <property type="entry name" value="Succinate--CoA ligase [ADP-forming] subunit beta"/>
    <property type="match status" value="1"/>
</dbReference>
<feature type="binding site" evidence="7">
    <location>
        <position position="264"/>
    </location>
    <ligand>
        <name>substrate</name>
        <note>ligand shared with subunit alpha</note>
    </ligand>
</feature>
<evidence type="ECO:0000256" key="1">
    <source>
        <dbReference type="ARBA" id="ARBA00009182"/>
    </source>
</evidence>
<dbReference type="AlphaFoldDB" id="A0A840QL51"/>
<dbReference type="GO" id="GO:0004775">
    <property type="term" value="F:succinate-CoA ligase (ADP-forming) activity"/>
    <property type="evidence" value="ECO:0007669"/>
    <property type="project" value="UniProtKB-UniRule"/>
</dbReference>
<dbReference type="Pfam" id="PF08442">
    <property type="entry name" value="ATP-grasp_2"/>
    <property type="match status" value="1"/>
</dbReference>
<evidence type="ECO:0000313" key="10">
    <source>
        <dbReference type="EMBL" id="MBB5172092.1"/>
    </source>
</evidence>
<feature type="domain" description="ATP-grasp" evidence="9">
    <location>
        <begin position="9"/>
        <end position="229"/>
    </location>
</feature>
<dbReference type="InterPro" id="IPR011761">
    <property type="entry name" value="ATP-grasp"/>
</dbReference>
<evidence type="ECO:0000259" key="9">
    <source>
        <dbReference type="PROSITE" id="PS50975"/>
    </source>
</evidence>
<comment type="pathway">
    <text evidence="7">Carbohydrate metabolism; tricarboxylic acid cycle; succinate from succinyl-CoA (ligase route): step 1/1.</text>
</comment>
<comment type="caution">
    <text evidence="10">The sequence shown here is derived from an EMBL/GenBank/DDBJ whole genome shotgun (WGS) entry which is preliminary data.</text>
</comment>
<accession>A0A840QL51</accession>
<keyword evidence="7 8" id="KW-0067">ATP-binding</keyword>
<comment type="function">
    <text evidence="7">Succinyl-CoA synthetase functions in the citric acid cycle (TCA), coupling the hydrolysis of succinyl-CoA to the synthesis of either ATP or GTP and thus represents the only step of substrate-level phosphorylation in the TCA. The beta subunit provides nucleotide specificity of the enzyme and binds the substrate succinate, while the binding sites for coenzyme A and phosphate are found in the alpha subunit.</text>
</comment>
<feature type="binding site" evidence="7">
    <location>
        <position position="213"/>
    </location>
    <ligand>
        <name>Mg(2+)</name>
        <dbReference type="ChEBI" id="CHEBI:18420"/>
    </ligand>
</feature>
<evidence type="ECO:0000256" key="6">
    <source>
        <dbReference type="ARBA" id="ARBA00022842"/>
    </source>
</evidence>
<dbReference type="FunFam" id="3.30.470.20:FF:000002">
    <property type="entry name" value="Succinate--CoA ligase [ADP-forming] subunit beta"/>
    <property type="match status" value="1"/>
</dbReference>
<dbReference type="HAMAP" id="MF_00558">
    <property type="entry name" value="Succ_CoA_beta"/>
    <property type="match status" value="1"/>
</dbReference>
<dbReference type="GO" id="GO:0006104">
    <property type="term" value="P:succinyl-CoA metabolic process"/>
    <property type="evidence" value="ECO:0007669"/>
    <property type="project" value="TreeGrafter"/>
</dbReference>
<keyword evidence="11" id="KW-1185">Reference proteome</keyword>
<dbReference type="RefSeq" id="WP_184662568.1">
    <property type="nucleotide sequence ID" value="NZ_JACHHB010000001.1"/>
</dbReference>
<dbReference type="GO" id="GO:0005524">
    <property type="term" value="F:ATP binding"/>
    <property type="evidence" value="ECO:0007669"/>
    <property type="project" value="UniProtKB-UniRule"/>
</dbReference>
<dbReference type="UniPathway" id="UPA00223">
    <property type="reaction ID" value="UER00999"/>
</dbReference>
<organism evidence="10 11">
    <name type="scientific">Texcoconibacillus texcoconensis</name>
    <dbReference type="NCBI Taxonomy" id="1095777"/>
    <lineage>
        <taxon>Bacteria</taxon>
        <taxon>Bacillati</taxon>
        <taxon>Bacillota</taxon>
        <taxon>Bacilli</taxon>
        <taxon>Bacillales</taxon>
        <taxon>Bacillaceae</taxon>
        <taxon>Texcoconibacillus</taxon>
    </lineage>
</organism>
<dbReference type="SUPFAM" id="SSF56059">
    <property type="entry name" value="Glutathione synthetase ATP-binding domain-like"/>
    <property type="match status" value="1"/>
</dbReference>
<feature type="binding site" evidence="7">
    <location>
        <position position="102"/>
    </location>
    <ligand>
        <name>ATP</name>
        <dbReference type="ChEBI" id="CHEBI:30616"/>
    </ligand>
</feature>
<evidence type="ECO:0000256" key="8">
    <source>
        <dbReference type="PROSITE-ProRule" id="PRU00409"/>
    </source>
</evidence>
<dbReference type="GO" id="GO:0000287">
    <property type="term" value="F:magnesium ion binding"/>
    <property type="evidence" value="ECO:0007669"/>
    <property type="project" value="UniProtKB-UniRule"/>
</dbReference>
<dbReference type="PROSITE" id="PS01217">
    <property type="entry name" value="SUCCINYL_COA_LIG_3"/>
    <property type="match status" value="1"/>
</dbReference>
<dbReference type="Pfam" id="PF00549">
    <property type="entry name" value="Ligase_CoA"/>
    <property type="match status" value="1"/>
</dbReference>
<feature type="binding site" evidence="7">
    <location>
        <begin position="321"/>
        <end position="323"/>
    </location>
    <ligand>
        <name>substrate</name>
        <note>ligand shared with subunit alpha</note>
    </ligand>
</feature>
<dbReference type="Gene3D" id="3.30.1490.20">
    <property type="entry name" value="ATP-grasp fold, A domain"/>
    <property type="match status" value="1"/>
</dbReference>
<name>A0A840QL51_9BACI</name>
<dbReference type="FunFam" id="3.40.50.261:FF:000001">
    <property type="entry name" value="Succinate--CoA ligase [ADP-forming] subunit beta"/>
    <property type="match status" value="1"/>
</dbReference>
<evidence type="ECO:0000256" key="7">
    <source>
        <dbReference type="HAMAP-Rule" id="MF_00558"/>
    </source>
</evidence>
<comment type="catalytic activity">
    <reaction evidence="7">
        <text>succinate + ATP + CoA = succinyl-CoA + ADP + phosphate</text>
        <dbReference type="Rhea" id="RHEA:17661"/>
        <dbReference type="ChEBI" id="CHEBI:30031"/>
        <dbReference type="ChEBI" id="CHEBI:30616"/>
        <dbReference type="ChEBI" id="CHEBI:43474"/>
        <dbReference type="ChEBI" id="CHEBI:57287"/>
        <dbReference type="ChEBI" id="CHEBI:57292"/>
        <dbReference type="ChEBI" id="CHEBI:456216"/>
        <dbReference type="EC" id="6.2.1.5"/>
    </reaction>
</comment>
<dbReference type="PROSITE" id="PS50975">
    <property type="entry name" value="ATP_GRASP"/>
    <property type="match status" value="1"/>
</dbReference>
<dbReference type="PANTHER" id="PTHR11815:SF10">
    <property type="entry name" value="SUCCINATE--COA LIGASE [GDP-FORMING] SUBUNIT BETA, MITOCHONDRIAL"/>
    <property type="match status" value="1"/>
</dbReference>
<dbReference type="Proteomes" id="UP000551878">
    <property type="component" value="Unassembled WGS sequence"/>
</dbReference>
<evidence type="ECO:0000256" key="2">
    <source>
        <dbReference type="ARBA" id="ARBA00022532"/>
    </source>
</evidence>
<keyword evidence="2 7" id="KW-0816">Tricarboxylic acid cycle</keyword>
<dbReference type="GO" id="GO:0042709">
    <property type="term" value="C:succinate-CoA ligase complex"/>
    <property type="evidence" value="ECO:0007669"/>
    <property type="project" value="TreeGrafter"/>
</dbReference>
<dbReference type="NCBIfam" id="NF001913">
    <property type="entry name" value="PRK00696.1"/>
    <property type="match status" value="1"/>
</dbReference>
<comment type="catalytic activity">
    <reaction evidence="7">
        <text>GTP + succinate + CoA = succinyl-CoA + GDP + phosphate</text>
        <dbReference type="Rhea" id="RHEA:22120"/>
        <dbReference type="ChEBI" id="CHEBI:30031"/>
        <dbReference type="ChEBI" id="CHEBI:37565"/>
        <dbReference type="ChEBI" id="CHEBI:43474"/>
        <dbReference type="ChEBI" id="CHEBI:57287"/>
        <dbReference type="ChEBI" id="CHEBI:57292"/>
        <dbReference type="ChEBI" id="CHEBI:58189"/>
    </reaction>
</comment>
<keyword evidence="5 7" id="KW-0547">Nucleotide-binding</keyword>
<comment type="cofactor">
    <cofactor evidence="7">
        <name>Mg(2+)</name>
        <dbReference type="ChEBI" id="CHEBI:18420"/>
    </cofactor>
    <text evidence="7">Binds 1 Mg(2+) ion per subunit.</text>
</comment>
<keyword evidence="6 7" id="KW-0460">Magnesium</keyword>
<evidence type="ECO:0000313" key="11">
    <source>
        <dbReference type="Proteomes" id="UP000551878"/>
    </source>
</evidence>
<keyword evidence="4 7" id="KW-0479">Metal-binding</keyword>
<dbReference type="InterPro" id="IPR005809">
    <property type="entry name" value="Succ_CoA_ligase-like_bsu"/>
</dbReference>
<dbReference type="InterPro" id="IPR005811">
    <property type="entry name" value="SUCC_ACL_C"/>
</dbReference>
<dbReference type="EMBL" id="JACHHB010000001">
    <property type="protein sequence ID" value="MBB5172092.1"/>
    <property type="molecule type" value="Genomic_DNA"/>
</dbReference>
<comment type="subunit">
    <text evidence="7">Heterotetramer of two alpha and two beta subunits.</text>
</comment>
<dbReference type="NCBIfam" id="TIGR01016">
    <property type="entry name" value="sucCoAbeta"/>
    <property type="match status" value="1"/>
</dbReference>
<dbReference type="Gene3D" id="3.40.50.261">
    <property type="entry name" value="Succinyl-CoA synthetase domains"/>
    <property type="match status" value="1"/>
</dbReference>
<dbReference type="InterPro" id="IPR017866">
    <property type="entry name" value="Succ-CoA_synthase_bsu_CS"/>
</dbReference>
<proteinExistence type="inferred from homology"/>
<sequence length="386" mass="42027">MNIHEYQGKEILRSYGVAVPNGKVAFSVEEAVEAAEQLNSNVSVVKAQIHAGGRGKAGGVKVAKTKDEVRTYADEILGKTLVTHQTGPEGKEVKRLLIEEGCDIKQEYYIGLVVDRATSSVVMMASEEGGTEIEEVAEKTPEKIFQEVIDPIVGLMPYQARRLAFNINIPNDLIKESVKFMLGLYQVFIEKDCSIAEINPLVTTGDGRVMALDAKLNFDSNALYRQKEVYEYRDLDEEDEKEIEASKYDLSYISLDGNIGCMVNGAGLAMATMDIIKYYDGEPANFLDVGGGASAEKVTEAFKIILSDTNVQGIYVNIFGGIMKCDVIADGIIAATKEAGLKIPLVVRLEGTNVERGKQMLEQSGLNITAADSMADGAEKIVSQVK</sequence>
<dbReference type="SUPFAM" id="SSF52210">
    <property type="entry name" value="Succinyl-CoA synthetase domains"/>
    <property type="match status" value="1"/>
</dbReference>
<evidence type="ECO:0000256" key="4">
    <source>
        <dbReference type="ARBA" id="ARBA00022723"/>
    </source>
</evidence>
<protein>
    <recommendedName>
        <fullName evidence="7">Succinate--CoA ligase [ADP-forming] subunit beta</fullName>
        <ecNumber evidence="7">6.2.1.5</ecNumber>
    </recommendedName>
    <alternativeName>
        <fullName evidence="7">Succinyl-CoA synthetase subunit beta</fullName>
        <shortName evidence="7">SCS-beta</shortName>
    </alternativeName>
</protein>
<feature type="binding site" evidence="7">
    <location>
        <position position="99"/>
    </location>
    <ligand>
        <name>ATP</name>
        <dbReference type="ChEBI" id="CHEBI:30616"/>
    </ligand>
</feature>
<reference evidence="10 11" key="1">
    <citation type="submission" date="2020-08" db="EMBL/GenBank/DDBJ databases">
        <title>Genomic Encyclopedia of Type Strains, Phase IV (KMG-IV): sequencing the most valuable type-strain genomes for metagenomic binning, comparative biology and taxonomic classification.</title>
        <authorList>
            <person name="Goeker M."/>
        </authorList>
    </citation>
    <scope>NUCLEOTIDE SEQUENCE [LARGE SCALE GENOMIC DNA]</scope>
    <source>
        <strain evidence="10 11">DSM 24696</strain>
    </source>
</reference>
<dbReference type="EC" id="6.2.1.5" evidence="7"/>
<evidence type="ECO:0000256" key="3">
    <source>
        <dbReference type="ARBA" id="ARBA00022598"/>
    </source>
</evidence>
<feature type="binding site" evidence="7">
    <location>
        <position position="46"/>
    </location>
    <ligand>
        <name>ATP</name>
        <dbReference type="ChEBI" id="CHEBI:30616"/>
    </ligand>
</feature>
<gene>
    <name evidence="7" type="primary">sucC</name>
    <name evidence="10" type="ORF">HNQ41_000232</name>
</gene>
<feature type="binding site" evidence="7">
    <location>
        <position position="199"/>
    </location>
    <ligand>
        <name>Mg(2+)</name>
        <dbReference type="ChEBI" id="CHEBI:18420"/>
    </ligand>
</feature>